<reference evidence="4" key="1">
    <citation type="submission" date="2023-07" db="EMBL/GenBank/DDBJ databases">
        <title>Marinomonas vulgaris A79, complete genome.</title>
        <authorList>
            <person name="Ying J.-J."/>
        </authorList>
    </citation>
    <scope>NUCLEOTIDE SEQUENCE [LARGE SCALE GENOMIC DNA]</scope>
    <source>
        <strain evidence="4">A79</strain>
    </source>
</reference>
<proteinExistence type="predicted"/>
<dbReference type="InterPro" id="IPR002901">
    <property type="entry name" value="MGlyc_endo_b_GlcNAc-like_dom"/>
</dbReference>
<feature type="region of interest" description="Disordered" evidence="1">
    <location>
        <begin position="27"/>
        <end position="83"/>
    </location>
</feature>
<evidence type="ECO:0000259" key="2">
    <source>
        <dbReference type="Pfam" id="PF01832"/>
    </source>
</evidence>
<dbReference type="InterPro" id="IPR053195">
    <property type="entry name" value="Bax-like"/>
</dbReference>
<evidence type="ECO:0000256" key="1">
    <source>
        <dbReference type="SAM" id="MobiDB-lite"/>
    </source>
</evidence>
<feature type="compositionally biased region" description="Polar residues" evidence="1">
    <location>
        <begin position="30"/>
        <end position="52"/>
    </location>
</feature>
<evidence type="ECO:0000313" key="3">
    <source>
        <dbReference type="EMBL" id="MBR7887395.1"/>
    </source>
</evidence>
<gene>
    <name evidence="3" type="ORF">J9B83_00465</name>
</gene>
<dbReference type="PANTHER" id="PTHR40572">
    <property type="entry name" value="PROTEIN BAX"/>
    <property type="match status" value="1"/>
</dbReference>
<comment type="caution">
    <text evidence="3">The sequence shown here is derived from an EMBL/GenBank/DDBJ whole genome shotgun (WGS) entry which is preliminary data.</text>
</comment>
<dbReference type="Proteomes" id="UP000679722">
    <property type="component" value="Unassembled WGS sequence"/>
</dbReference>
<feature type="domain" description="Mannosyl-glycoprotein endo-beta-N-acetylglucosamidase-like" evidence="2">
    <location>
        <begin position="163"/>
        <end position="296"/>
    </location>
</feature>
<keyword evidence="4" id="KW-1185">Reference proteome</keyword>
<dbReference type="Gene3D" id="1.10.530.10">
    <property type="match status" value="1"/>
</dbReference>
<dbReference type="Pfam" id="PF01832">
    <property type="entry name" value="Glucosaminidase"/>
    <property type="match status" value="1"/>
</dbReference>
<accession>A0ABS5H7A1</accession>
<sequence length="313" mass="35666">MENKILWIVSIALIFILWIKAGPLKDEQETPQNVPKQSTNQEKTKSIGTVQANKVEKNKTQPAEQDSGDATADEKKYYKSHPVNKNTPDFTAITDVKARKKAFFDFLTPFVNEKNSLILKDRERLSALLKSNKALSAKNKKWVSMLRKDHRLDVLESYTKDDLNALLNRMDIIPVSLVLAQAANESAWGTSRFATQGNNFFGQWCFRKGCGLVPESRDSDADHEVRKFNDARESVFAYIDNLNTNAAYKKLRAIRLDMRSNKQTISGLALVHGLEHYSERGQAYVEEIEGLINYNKLWRFNRNPPTAESQPAQ</sequence>
<organism evidence="3 4">
    <name type="scientific">Marinomonas vulgaris</name>
    <dbReference type="NCBI Taxonomy" id="2823372"/>
    <lineage>
        <taxon>Bacteria</taxon>
        <taxon>Pseudomonadati</taxon>
        <taxon>Pseudomonadota</taxon>
        <taxon>Gammaproteobacteria</taxon>
        <taxon>Oceanospirillales</taxon>
        <taxon>Oceanospirillaceae</taxon>
        <taxon>Marinomonas</taxon>
    </lineage>
</organism>
<protein>
    <submittedName>
        <fullName evidence="3">Glucosaminidase domain-containing protein</fullName>
    </submittedName>
</protein>
<dbReference type="PANTHER" id="PTHR40572:SF1">
    <property type="entry name" value="PROTEIN BAX"/>
    <property type="match status" value="1"/>
</dbReference>
<name>A0ABS5H7A1_9GAMM</name>
<dbReference type="RefSeq" id="WP_211534705.1">
    <property type="nucleotide sequence ID" value="NZ_JAGSSV010000001.1"/>
</dbReference>
<dbReference type="EMBL" id="JAGSSV010000001">
    <property type="protein sequence ID" value="MBR7887395.1"/>
    <property type="molecule type" value="Genomic_DNA"/>
</dbReference>
<evidence type="ECO:0000313" key="4">
    <source>
        <dbReference type="Proteomes" id="UP000679722"/>
    </source>
</evidence>